<proteinExistence type="predicted"/>
<name>A0A7K0GNQ0_PARDI</name>
<comment type="caution">
    <text evidence="2">The sequence shown here is derived from an EMBL/GenBank/DDBJ whole genome shotgun (WGS) entry which is preliminary data.</text>
</comment>
<reference evidence="2 3" key="1">
    <citation type="journal article" date="2019" name="Nat. Med.">
        <title>A library of human gut bacterial isolates paired with longitudinal multiomics data enables mechanistic microbiome research.</title>
        <authorList>
            <person name="Poyet M."/>
            <person name="Groussin M."/>
            <person name="Gibbons S.M."/>
            <person name="Avila-Pacheco J."/>
            <person name="Jiang X."/>
            <person name="Kearney S.M."/>
            <person name="Perrotta A.R."/>
            <person name="Berdy B."/>
            <person name="Zhao S."/>
            <person name="Lieberman T.D."/>
            <person name="Swanson P.K."/>
            <person name="Smith M."/>
            <person name="Roesemann S."/>
            <person name="Alexander J.E."/>
            <person name="Rich S.A."/>
            <person name="Livny J."/>
            <person name="Vlamakis H."/>
            <person name="Clish C."/>
            <person name="Bullock K."/>
            <person name="Deik A."/>
            <person name="Scott J."/>
            <person name="Pierce K.A."/>
            <person name="Xavier R.J."/>
            <person name="Alm E.J."/>
        </authorList>
    </citation>
    <scope>NUCLEOTIDE SEQUENCE [LARGE SCALE GENOMIC DNA]</scope>
    <source>
        <strain evidence="2 3">BIOML-A41</strain>
    </source>
</reference>
<feature type="coiled-coil region" evidence="1">
    <location>
        <begin position="37"/>
        <end position="71"/>
    </location>
</feature>
<evidence type="ECO:0000256" key="1">
    <source>
        <dbReference type="SAM" id="Coils"/>
    </source>
</evidence>
<dbReference type="Proteomes" id="UP000463337">
    <property type="component" value="Unassembled WGS sequence"/>
</dbReference>
<protein>
    <submittedName>
        <fullName evidence="2">Uncharacterized protein</fullName>
    </submittedName>
</protein>
<dbReference type="RefSeq" id="WP_151877640.1">
    <property type="nucleotide sequence ID" value="NZ_WKLT01000041.1"/>
</dbReference>
<keyword evidence="1" id="KW-0175">Coiled coil</keyword>
<sequence length="140" mass="15895">MTESAIVATLLLLILAAYMVAKNSALRKQGQLLQKDLVEAKEAGENLAKDIEKLKDKLHQEQEKNWTIESRLKAESKGFIPRIFSVSWDTRHHACTGYVITDCPTKVPELIREGEIKEVKEIDITYQQIIGSSGWSHSFR</sequence>
<accession>A0A7K0GNQ0</accession>
<organism evidence="2 3">
    <name type="scientific">Parabacteroides distasonis</name>
    <dbReference type="NCBI Taxonomy" id="823"/>
    <lineage>
        <taxon>Bacteria</taxon>
        <taxon>Pseudomonadati</taxon>
        <taxon>Bacteroidota</taxon>
        <taxon>Bacteroidia</taxon>
        <taxon>Bacteroidales</taxon>
        <taxon>Tannerellaceae</taxon>
        <taxon>Parabacteroides</taxon>
    </lineage>
</organism>
<dbReference type="AlphaFoldDB" id="A0A7K0GNQ0"/>
<dbReference type="EMBL" id="WKLT01000041">
    <property type="protein sequence ID" value="MRY60541.1"/>
    <property type="molecule type" value="Genomic_DNA"/>
</dbReference>
<gene>
    <name evidence="2" type="ORF">GKD59_22090</name>
</gene>
<evidence type="ECO:0000313" key="3">
    <source>
        <dbReference type="Proteomes" id="UP000463337"/>
    </source>
</evidence>
<evidence type="ECO:0000313" key="2">
    <source>
        <dbReference type="EMBL" id="MRY60541.1"/>
    </source>
</evidence>